<comment type="caution">
    <text evidence="1">The sequence shown here is derived from an EMBL/GenBank/DDBJ whole genome shotgun (WGS) entry which is preliminary data.</text>
</comment>
<organism evidence="1 2">
    <name type="scientific">Halomonas kalidii</name>
    <dbReference type="NCBI Taxonomy" id="3043293"/>
    <lineage>
        <taxon>Bacteria</taxon>
        <taxon>Pseudomonadati</taxon>
        <taxon>Pseudomonadota</taxon>
        <taxon>Gammaproteobacteria</taxon>
        <taxon>Oceanospirillales</taxon>
        <taxon>Halomonadaceae</taxon>
        <taxon>Halomonas</taxon>
    </lineage>
</organism>
<evidence type="ECO:0008006" key="3">
    <source>
        <dbReference type="Google" id="ProtNLM"/>
    </source>
</evidence>
<accession>A0ABT6VL60</accession>
<dbReference type="EMBL" id="JASCQO010000038">
    <property type="protein sequence ID" value="MDI5934700.1"/>
    <property type="molecule type" value="Genomic_DNA"/>
</dbReference>
<protein>
    <recommendedName>
        <fullName evidence="3">DUF945 domain-containing protein</fullName>
    </recommendedName>
</protein>
<dbReference type="RefSeq" id="WP_282722175.1">
    <property type="nucleotide sequence ID" value="NZ_JASCQO010000038.1"/>
</dbReference>
<dbReference type="Proteomes" id="UP001244242">
    <property type="component" value="Unassembled WGS sequence"/>
</dbReference>
<evidence type="ECO:0000313" key="2">
    <source>
        <dbReference type="Proteomes" id="UP001244242"/>
    </source>
</evidence>
<reference evidence="1 2" key="1">
    <citation type="submission" date="2023-04" db="EMBL/GenBank/DDBJ databases">
        <title>Halomonas strains isolated from rhizosphere soil.</title>
        <authorList>
            <person name="Xu L."/>
            <person name="Sun J.-Q."/>
        </authorList>
    </citation>
    <scope>NUCLEOTIDE SEQUENCE [LARGE SCALE GENOMIC DNA]</scope>
    <source>
        <strain evidence="1 2">LN1S58</strain>
    </source>
</reference>
<name>A0ABT6VL60_9GAMM</name>
<keyword evidence="2" id="KW-1185">Reference proteome</keyword>
<gene>
    <name evidence="1" type="ORF">QLQ84_12965</name>
</gene>
<proteinExistence type="predicted"/>
<evidence type="ECO:0000313" key="1">
    <source>
        <dbReference type="EMBL" id="MDI5934700.1"/>
    </source>
</evidence>
<sequence>MKPIDSGRIAVVVLGLVLFPTAPALADDPERLEADLRAMFGGHGSVELGEVSGALLRSRATAEDLVFETDEGERLRLARYIVNGDYDSPDEVILEGLRIEDGLTELPLMSAERIVLGEPSRAVFPLYGDLVPEDVSFGSLAIDDIVIDLASELAEELFQGAAFRGSEGRLTIARVRGESLAHDAIGMLEITDVAGTGQDLDDLGNGSFTLGSLRLEGLAGLDGDQEESLALLALRDLDIASDRLVGTLAALDLDGDFGDGSGGLSLEDFHVDLARMIALAPEEERTRLRMASNVLTDGSGELRLDAAFLGDWEEEGGRSVLSSESRVTAHDALRLLFDIELPVVLPDGVAPADVFADSDLLEAATLLGGDLHLTLADQGLFARLATLGAAMEGVTEAQYIEQLRTQAQGFGMMFGAQVQSILMGLVDLLEGSASELAIDITLPAESNLATWTDDPLGVPDKLSLSVETR</sequence>